<organism evidence="2 3">
    <name type="scientific">Pedobacter nutrimenti</name>
    <dbReference type="NCBI Taxonomy" id="1241337"/>
    <lineage>
        <taxon>Bacteria</taxon>
        <taxon>Pseudomonadati</taxon>
        <taxon>Bacteroidota</taxon>
        <taxon>Sphingobacteriia</taxon>
        <taxon>Sphingobacteriales</taxon>
        <taxon>Sphingobacteriaceae</taxon>
        <taxon>Pedobacter</taxon>
    </lineage>
</organism>
<dbReference type="AlphaFoldDB" id="A0A318UHT5"/>
<keyword evidence="3" id="KW-1185">Reference proteome</keyword>
<dbReference type="EMBL" id="QKLU01000005">
    <property type="protein sequence ID" value="PYF72654.1"/>
    <property type="molecule type" value="Genomic_DNA"/>
</dbReference>
<dbReference type="Pfam" id="PF03572">
    <property type="entry name" value="Peptidase_S41"/>
    <property type="match status" value="1"/>
</dbReference>
<dbReference type="GO" id="GO:0006508">
    <property type="term" value="P:proteolysis"/>
    <property type="evidence" value="ECO:0007669"/>
    <property type="project" value="UniProtKB-KW"/>
</dbReference>
<reference evidence="2 3" key="1">
    <citation type="submission" date="2018-06" db="EMBL/GenBank/DDBJ databases">
        <title>Genomic Encyclopedia of Archaeal and Bacterial Type Strains, Phase II (KMG-II): from individual species to whole genera.</title>
        <authorList>
            <person name="Goeker M."/>
        </authorList>
    </citation>
    <scope>NUCLEOTIDE SEQUENCE [LARGE SCALE GENOMIC DNA]</scope>
    <source>
        <strain evidence="2 3">DSM 27372</strain>
    </source>
</reference>
<evidence type="ECO:0000313" key="3">
    <source>
        <dbReference type="Proteomes" id="UP000248198"/>
    </source>
</evidence>
<feature type="domain" description="Tail specific protease" evidence="1">
    <location>
        <begin position="217"/>
        <end position="372"/>
    </location>
</feature>
<protein>
    <submittedName>
        <fullName evidence="2">Carboxyl-terminal processing protease</fullName>
    </submittedName>
</protein>
<dbReference type="OrthoDB" id="9812068at2"/>
<gene>
    <name evidence="2" type="ORF">B0O44_10519</name>
</gene>
<dbReference type="RefSeq" id="WP_110832039.1">
    <property type="nucleotide sequence ID" value="NZ_QKLU01000005.1"/>
</dbReference>
<proteinExistence type="predicted"/>
<keyword evidence="2" id="KW-0645">Protease</keyword>
<dbReference type="PANTHER" id="PTHR11261">
    <property type="entry name" value="INTERPHOTORECEPTOR RETINOID-BINDING PROTEIN"/>
    <property type="match status" value="1"/>
</dbReference>
<sequence length="412" mass="47698">MNRFILILTFLFCFVYVNGQDKQVDRSKIKEDLEEVLNDLSRSYVYLQQKKVNLDCIREYYGNQIQNIKTEEETVLFFEYLLDEFYDSHLILNTNRKSSYRLFSPIYTTFQNGKAFITNSWQIQTENFGGNLIGAEIIKINGIDFKDAIAEFPTHCNDKTLPKVREWIANKLLAGRYNQPRMLTLRLNDQRLIEFDLDKIRYKNDSGLLSSKRKDNIGIICINNSLGNNDLIEAFDKVLDSLADTKALIIDLRNTADGGNSYVARGIMSRFITEPRPYQKHKTTEKYGNHPAVERTWVEYVSPRARQYNKPVFILVGRWTGSMGEGLAIGFEGMGRAEIVGTEMERLAGEMSGFSLKHQNFGYRLSTASLFHINGIPREEYVPKNYVKQRTSEKDETLLYAFELISKITVHR</sequence>
<dbReference type="Gene3D" id="3.90.226.10">
    <property type="entry name" value="2-enoyl-CoA Hydratase, Chain A, domain 1"/>
    <property type="match status" value="1"/>
</dbReference>
<dbReference type="InterPro" id="IPR005151">
    <property type="entry name" value="Tail-specific_protease"/>
</dbReference>
<dbReference type="Proteomes" id="UP000248198">
    <property type="component" value="Unassembled WGS sequence"/>
</dbReference>
<dbReference type="SUPFAM" id="SSF52096">
    <property type="entry name" value="ClpP/crotonase"/>
    <property type="match status" value="1"/>
</dbReference>
<keyword evidence="2" id="KW-0378">Hydrolase</keyword>
<comment type="caution">
    <text evidence="2">The sequence shown here is derived from an EMBL/GenBank/DDBJ whole genome shotgun (WGS) entry which is preliminary data.</text>
</comment>
<dbReference type="GO" id="GO:0008236">
    <property type="term" value="F:serine-type peptidase activity"/>
    <property type="evidence" value="ECO:0007669"/>
    <property type="project" value="InterPro"/>
</dbReference>
<accession>A0A318UHT5</accession>
<dbReference type="PANTHER" id="PTHR11261:SF3">
    <property type="entry name" value="RETINOL-BINDING PROTEIN 3"/>
    <property type="match status" value="1"/>
</dbReference>
<name>A0A318UHT5_9SPHI</name>
<dbReference type="InterPro" id="IPR029045">
    <property type="entry name" value="ClpP/crotonase-like_dom_sf"/>
</dbReference>
<dbReference type="Gene3D" id="3.30.750.44">
    <property type="match status" value="1"/>
</dbReference>
<evidence type="ECO:0000259" key="1">
    <source>
        <dbReference type="Pfam" id="PF03572"/>
    </source>
</evidence>
<evidence type="ECO:0000313" key="2">
    <source>
        <dbReference type="EMBL" id="PYF72654.1"/>
    </source>
</evidence>